<keyword evidence="3" id="KW-0862">Zinc</keyword>
<name>A0A6A0AB32_HAELA</name>
<feature type="non-terminal residue" evidence="6">
    <location>
        <position position="1"/>
    </location>
</feature>
<dbReference type="GO" id="GO:0008270">
    <property type="term" value="F:zinc ion binding"/>
    <property type="evidence" value="ECO:0007669"/>
    <property type="project" value="UniProtKB-KW"/>
</dbReference>
<keyword evidence="6" id="KW-0378">Hydrolase</keyword>
<evidence type="ECO:0000256" key="4">
    <source>
        <dbReference type="PROSITE-ProRule" id="PRU01343"/>
    </source>
</evidence>
<evidence type="ECO:0000256" key="3">
    <source>
        <dbReference type="ARBA" id="ARBA00022833"/>
    </source>
</evidence>
<gene>
    <name evidence="6" type="ORF">HaLaN_28577</name>
</gene>
<dbReference type="InterPro" id="IPR010666">
    <property type="entry name" value="Znf_GRF"/>
</dbReference>
<sequence>MLAGGEQQEHAVLDARWGGQCHCGVPAALRVTKKPGVNNGRSFYSCGRVTKKPGVNNGRSFYSCGSACCPVLGRLGSAASPDAAAGARPCSISVAMDLVVGPEAAKITFLPKPTFGYAYAPLQ</sequence>
<keyword evidence="2 4" id="KW-0863">Zinc-finger</keyword>
<feature type="domain" description="GRF-type" evidence="5">
    <location>
        <begin position="21"/>
        <end position="67"/>
    </location>
</feature>
<evidence type="ECO:0000313" key="7">
    <source>
        <dbReference type="Proteomes" id="UP000485058"/>
    </source>
</evidence>
<reference evidence="6 7" key="1">
    <citation type="submission" date="2020-02" db="EMBL/GenBank/DDBJ databases">
        <title>Draft genome sequence of Haematococcus lacustris strain NIES-144.</title>
        <authorList>
            <person name="Morimoto D."/>
            <person name="Nakagawa S."/>
            <person name="Yoshida T."/>
            <person name="Sawayama S."/>
        </authorList>
    </citation>
    <scope>NUCLEOTIDE SEQUENCE [LARGE SCALE GENOMIC DNA]</scope>
    <source>
        <strain evidence="6 7">NIES-144</strain>
    </source>
</reference>
<keyword evidence="6" id="KW-0540">Nuclease</keyword>
<keyword evidence="6" id="KW-0269">Exonuclease</keyword>
<evidence type="ECO:0000313" key="6">
    <source>
        <dbReference type="EMBL" id="GFH29842.1"/>
    </source>
</evidence>
<dbReference type="Pfam" id="PF06839">
    <property type="entry name" value="Zn_ribbon_GRF"/>
    <property type="match status" value="1"/>
</dbReference>
<dbReference type="GO" id="GO:0004527">
    <property type="term" value="F:exonuclease activity"/>
    <property type="evidence" value="ECO:0007669"/>
    <property type="project" value="UniProtKB-KW"/>
</dbReference>
<comment type="caution">
    <text evidence="6">The sequence shown here is derived from an EMBL/GenBank/DDBJ whole genome shotgun (WGS) entry which is preliminary data.</text>
</comment>
<dbReference type="EMBL" id="BLLF01004555">
    <property type="protein sequence ID" value="GFH29842.1"/>
    <property type="molecule type" value="Genomic_DNA"/>
</dbReference>
<dbReference type="AlphaFoldDB" id="A0A6A0AB32"/>
<protein>
    <submittedName>
        <fullName evidence="6">Exonuclease domain-containing protein</fullName>
    </submittedName>
</protein>
<evidence type="ECO:0000256" key="2">
    <source>
        <dbReference type="ARBA" id="ARBA00022771"/>
    </source>
</evidence>
<keyword evidence="7" id="KW-1185">Reference proteome</keyword>
<accession>A0A6A0AB32</accession>
<evidence type="ECO:0000256" key="1">
    <source>
        <dbReference type="ARBA" id="ARBA00022723"/>
    </source>
</evidence>
<evidence type="ECO:0000259" key="5">
    <source>
        <dbReference type="PROSITE" id="PS51999"/>
    </source>
</evidence>
<keyword evidence="1" id="KW-0479">Metal-binding</keyword>
<proteinExistence type="predicted"/>
<dbReference type="Proteomes" id="UP000485058">
    <property type="component" value="Unassembled WGS sequence"/>
</dbReference>
<feature type="non-terminal residue" evidence="6">
    <location>
        <position position="123"/>
    </location>
</feature>
<dbReference type="PROSITE" id="PS51999">
    <property type="entry name" value="ZF_GRF"/>
    <property type="match status" value="1"/>
</dbReference>
<organism evidence="6 7">
    <name type="scientific">Haematococcus lacustris</name>
    <name type="common">Green alga</name>
    <name type="synonym">Haematococcus pluvialis</name>
    <dbReference type="NCBI Taxonomy" id="44745"/>
    <lineage>
        <taxon>Eukaryota</taxon>
        <taxon>Viridiplantae</taxon>
        <taxon>Chlorophyta</taxon>
        <taxon>core chlorophytes</taxon>
        <taxon>Chlorophyceae</taxon>
        <taxon>CS clade</taxon>
        <taxon>Chlamydomonadales</taxon>
        <taxon>Haematococcaceae</taxon>
        <taxon>Haematococcus</taxon>
    </lineage>
</organism>